<dbReference type="Proteomes" id="UP000007819">
    <property type="component" value="Chromosome A1"/>
</dbReference>
<dbReference type="PROSITE" id="PS50088">
    <property type="entry name" value="ANK_REPEAT"/>
    <property type="match status" value="3"/>
</dbReference>
<organism evidence="4 5">
    <name type="scientific">Acyrthosiphon pisum</name>
    <name type="common">Pea aphid</name>
    <dbReference type="NCBI Taxonomy" id="7029"/>
    <lineage>
        <taxon>Eukaryota</taxon>
        <taxon>Metazoa</taxon>
        <taxon>Ecdysozoa</taxon>
        <taxon>Arthropoda</taxon>
        <taxon>Hexapoda</taxon>
        <taxon>Insecta</taxon>
        <taxon>Pterygota</taxon>
        <taxon>Neoptera</taxon>
        <taxon>Paraneoptera</taxon>
        <taxon>Hemiptera</taxon>
        <taxon>Sternorrhyncha</taxon>
        <taxon>Aphidomorpha</taxon>
        <taxon>Aphidoidea</taxon>
        <taxon>Aphididae</taxon>
        <taxon>Macrosiphini</taxon>
        <taxon>Acyrthosiphon</taxon>
    </lineage>
</organism>
<dbReference type="InterPro" id="IPR051070">
    <property type="entry name" value="NF-kappa-B_inhibitor"/>
</dbReference>
<reference evidence="4" key="2">
    <citation type="submission" date="2022-06" db="UniProtKB">
        <authorList>
            <consortium name="EnsemblMetazoa"/>
        </authorList>
    </citation>
    <scope>IDENTIFICATION</scope>
</reference>
<proteinExistence type="predicted"/>
<dbReference type="PROSITE" id="PS50297">
    <property type="entry name" value="ANK_REP_REGION"/>
    <property type="match status" value="1"/>
</dbReference>
<dbReference type="InterPro" id="IPR002110">
    <property type="entry name" value="Ankyrin_rpt"/>
</dbReference>
<dbReference type="EnsemblMetazoa" id="XM_008180849.3">
    <property type="protein sequence ID" value="XP_008179071.1"/>
    <property type="gene ID" value="GeneID_100165906"/>
</dbReference>
<feature type="repeat" description="ANK" evidence="3">
    <location>
        <begin position="144"/>
        <end position="176"/>
    </location>
</feature>
<dbReference type="Gene3D" id="1.25.40.20">
    <property type="entry name" value="Ankyrin repeat-containing domain"/>
    <property type="match status" value="1"/>
</dbReference>
<evidence type="ECO:0000313" key="4">
    <source>
        <dbReference type="EnsemblMetazoa" id="XP_008179071.1"/>
    </source>
</evidence>
<feature type="repeat" description="ANK" evidence="3">
    <location>
        <begin position="180"/>
        <end position="212"/>
    </location>
</feature>
<dbReference type="PANTHER" id="PTHR46680:SF3">
    <property type="entry name" value="NF-KAPPA-B INHIBITOR CACTUS"/>
    <property type="match status" value="1"/>
</dbReference>
<keyword evidence="1" id="KW-0677">Repeat</keyword>
<dbReference type="OrthoDB" id="20727at2759"/>
<dbReference type="AlphaFoldDB" id="A0A8R2B2E4"/>
<protein>
    <submittedName>
        <fullName evidence="4">Uncharacterized protein</fullName>
    </submittedName>
</protein>
<evidence type="ECO:0000256" key="3">
    <source>
        <dbReference type="PROSITE-ProRule" id="PRU00023"/>
    </source>
</evidence>
<dbReference type="SUPFAM" id="SSF48403">
    <property type="entry name" value="Ankyrin repeat"/>
    <property type="match status" value="1"/>
</dbReference>
<dbReference type="SMART" id="SM00248">
    <property type="entry name" value="ANK"/>
    <property type="match status" value="5"/>
</dbReference>
<dbReference type="GO" id="GO:0051059">
    <property type="term" value="F:NF-kappaB binding"/>
    <property type="evidence" value="ECO:0007669"/>
    <property type="project" value="TreeGrafter"/>
</dbReference>
<gene>
    <name evidence="4" type="primary">100165906</name>
</gene>
<dbReference type="InterPro" id="IPR036770">
    <property type="entry name" value="Ankyrin_rpt-contain_sf"/>
</dbReference>
<dbReference type="PANTHER" id="PTHR46680">
    <property type="entry name" value="NF-KAPPA-B INHIBITOR ALPHA"/>
    <property type="match status" value="1"/>
</dbReference>
<feature type="repeat" description="ANK" evidence="3">
    <location>
        <begin position="249"/>
        <end position="281"/>
    </location>
</feature>
<keyword evidence="2 3" id="KW-0040">ANK repeat</keyword>
<evidence type="ECO:0000256" key="1">
    <source>
        <dbReference type="ARBA" id="ARBA00022737"/>
    </source>
</evidence>
<evidence type="ECO:0000256" key="2">
    <source>
        <dbReference type="ARBA" id="ARBA00023043"/>
    </source>
</evidence>
<name>A0A8R2B2E4_ACYPI</name>
<evidence type="ECO:0000313" key="5">
    <source>
        <dbReference type="Proteomes" id="UP000007819"/>
    </source>
</evidence>
<dbReference type="Pfam" id="PF12796">
    <property type="entry name" value="Ank_2"/>
    <property type="match status" value="1"/>
</dbReference>
<sequence>MRLPDHGFALIAADAHVFADKVSTNKMMSTMVVRKLFLGNREKQLQSIKSEKVAEDNGNIKMDSGFLSGANLSSEIISSQCYIEDDIKHEELLNEKQQKETSNTTLDSGLVTDDLNEVLREMNIDQKKPFPKNVWPFYFQQNDDGDTLLHLAIIHGYIQVSKRLIDICPDSKILDIRNDDGQSALHLAVMTNQCEIVKHLMKAHANAEILDYKGNTAVHLACYDGKLDCLKILANYVLLPKIFDIINYDGLACIHIATIANHLNLLRFIVNSSKNVNITDHKSGYTALHFAVALNRANLIECLIDKVDPNIESYAGKLAFEVEDDYDEDEEDDYDEDDETSDDLMKSVNALQLPNNSSIKC</sequence>
<dbReference type="GO" id="GO:0005829">
    <property type="term" value="C:cytosol"/>
    <property type="evidence" value="ECO:0007669"/>
    <property type="project" value="TreeGrafter"/>
</dbReference>
<dbReference type="GO" id="GO:0071356">
    <property type="term" value="P:cellular response to tumor necrosis factor"/>
    <property type="evidence" value="ECO:0007669"/>
    <property type="project" value="TreeGrafter"/>
</dbReference>
<keyword evidence="5" id="KW-1185">Reference proteome</keyword>
<dbReference type="Pfam" id="PF00023">
    <property type="entry name" value="Ank"/>
    <property type="match status" value="2"/>
</dbReference>
<accession>A0A8R2B2E4</accession>
<reference evidence="5" key="1">
    <citation type="submission" date="2010-06" db="EMBL/GenBank/DDBJ databases">
        <authorList>
            <person name="Jiang H."/>
            <person name="Abraham K."/>
            <person name="Ali S."/>
            <person name="Alsbrooks S.L."/>
            <person name="Anim B.N."/>
            <person name="Anosike U.S."/>
            <person name="Attaway T."/>
            <person name="Bandaranaike D.P."/>
            <person name="Battles P.K."/>
            <person name="Bell S.N."/>
            <person name="Bell A.V."/>
            <person name="Beltran B."/>
            <person name="Bickham C."/>
            <person name="Bustamante Y."/>
            <person name="Caleb T."/>
            <person name="Canada A."/>
            <person name="Cardenas V."/>
            <person name="Carter K."/>
            <person name="Chacko J."/>
            <person name="Chandrabose M.N."/>
            <person name="Chavez D."/>
            <person name="Chavez A."/>
            <person name="Chen L."/>
            <person name="Chu H.-S."/>
            <person name="Claassen K.J."/>
            <person name="Cockrell R."/>
            <person name="Collins M."/>
            <person name="Cooper J.A."/>
            <person name="Cree A."/>
            <person name="Curry S.M."/>
            <person name="Da Y."/>
            <person name="Dao M.D."/>
            <person name="Das B."/>
            <person name="Davila M.-L."/>
            <person name="Davy-Carroll L."/>
            <person name="Denson S."/>
            <person name="Dinh H."/>
            <person name="Ebong V.E."/>
            <person name="Edwards J.R."/>
            <person name="Egan A."/>
            <person name="El-Daye J."/>
            <person name="Escobedo L."/>
            <person name="Fernandez S."/>
            <person name="Fernando P.R."/>
            <person name="Flagg N."/>
            <person name="Forbes L.D."/>
            <person name="Fowler R.G."/>
            <person name="Fu Q."/>
            <person name="Gabisi R.A."/>
            <person name="Ganer J."/>
            <person name="Garbino Pronczuk A."/>
            <person name="Garcia R.M."/>
            <person name="Garner T."/>
            <person name="Garrett T.E."/>
            <person name="Gonzalez D.A."/>
            <person name="Hamid H."/>
            <person name="Hawkins E.S."/>
            <person name="Hirani K."/>
            <person name="Hogues M.E."/>
            <person name="Hollins B."/>
            <person name="Hsiao C.-H."/>
            <person name="Jabil R."/>
            <person name="James M.L."/>
            <person name="Jhangiani S.N."/>
            <person name="Johnson B."/>
            <person name="Johnson Q."/>
            <person name="Joshi V."/>
            <person name="Kalu J.B."/>
            <person name="Kam C."/>
            <person name="Kashfia A."/>
            <person name="Keebler J."/>
            <person name="Kisamo H."/>
            <person name="Kovar C.L."/>
            <person name="Lago L.A."/>
            <person name="Lai C.-Y."/>
            <person name="Laidlaw J."/>
            <person name="Lara F."/>
            <person name="Le T.-K."/>
            <person name="Lee S.L."/>
            <person name="Legall F.H."/>
            <person name="Lemon S.J."/>
            <person name="Lewis L.R."/>
            <person name="Li B."/>
            <person name="Liu Y."/>
            <person name="Liu Y.-S."/>
            <person name="Lopez J."/>
            <person name="Lozado R.J."/>
            <person name="Lu J."/>
            <person name="Madu R.C."/>
            <person name="Maheshwari M."/>
            <person name="Maheshwari R."/>
            <person name="Malloy K."/>
            <person name="Martinez E."/>
            <person name="Mathew T."/>
            <person name="Mercado I.C."/>
            <person name="Mercado C."/>
            <person name="Meyer B."/>
            <person name="Montgomery K."/>
            <person name="Morgan M.B."/>
            <person name="Munidasa M."/>
            <person name="Nazareth L.V."/>
            <person name="Nelson J."/>
            <person name="Ng B.M."/>
            <person name="Nguyen N.B."/>
            <person name="Nguyen P.Q."/>
            <person name="Nguyen T."/>
            <person name="Obregon M."/>
            <person name="Okwuonu G.O."/>
            <person name="Onwere C.G."/>
            <person name="Orozco G."/>
            <person name="Parra A."/>
            <person name="Patel S."/>
            <person name="Patil S."/>
            <person name="Perez A."/>
            <person name="Perez Y."/>
            <person name="Pham C."/>
            <person name="Primus E.L."/>
            <person name="Pu L.-L."/>
            <person name="Puazo M."/>
            <person name="Qin X."/>
            <person name="Quiroz J.B."/>
            <person name="Reese J."/>
            <person name="Richards S."/>
            <person name="Rives C.M."/>
            <person name="Robberts R."/>
            <person name="Ruiz S.J."/>
            <person name="Ruiz M.J."/>
            <person name="Santibanez J."/>
            <person name="Schneider B.W."/>
            <person name="Sisson I."/>
            <person name="Smith M."/>
            <person name="Sodergren E."/>
            <person name="Song X.-Z."/>
            <person name="Song B.B."/>
            <person name="Summersgill H."/>
            <person name="Thelus R."/>
            <person name="Thornton R.D."/>
            <person name="Trejos Z.Y."/>
            <person name="Usmani K."/>
            <person name="Vattathil S."/>
            <person name="Villasana D."/>
            <person name="Walker D.L."/>
            <person name="Wang S."/>
            <person name="Wang K."/>
            <person name="White C.S."/>
            <person name="Williams A.C."/>
            <person name="Williamson J."/>
            <person name="Wilson K."/>
            <person name="Woghiren I.O."/>
            <person name="Woodworth J.R."/>
            <person name="Worley K.C."/>
            <person name="Wright R.A."/>
            <person name="Wu W."/>
            <person name="Young L."/>
            <person name="Zhang L."/>
            <person name="Zhang J."/>
            <person name="Zhu Y."/>
            <person name="Muzny D.M."/>
            <person name="Weinstock G."/>
            <person name="Gibbs R.A."/>
        </authorList>
    </citation>
    <scope>NUCLEOTIDE SEQUENCE [LARGE SCALE GENOMIC DNA]</scope>
    <source>
        <strain evidence="5">LSR1</strain>
    </source>
</reference>